<proteinExistence type="predicted"/>
<feature type="region of interest" description="Disordered" evidence="1">
    <location>
        <begin position="47"/>
        <end position="69"/>
    </location>
</feature>
<dbReference type="Proteomes" id="UP000287651">
    <property type="component" value="Unassembled WGS sequence"/>
</dbReference>
<dbReference type="EMBL" id="AMZH03014929">
    <property type="protein sequence ID" value="RRT46827.1"/>
    <property type="molecule type" value="Genomic_DNA"/>
</dbReference>
<reference evidence="2 3" key="1">
    <citation type="journal article" date="2014" name="Agronomy (Basel)">
        <title>A Draft Genome Sequence for Ensete ventricosum, the Drought-Tolerant Tree Against Hunger.</title>
        <authorList>
            <person name="Harrison J."/>
            <person name="Moore K.A."/>
            <person name="Paszkiewicz K."/>
            <person name="Jones T."/>
            <person name="Grant M."/>
            <person name="Ambacheew D."/>
            <person name="Muzemil S."/>
            <person name="Studholme D.J."/>
        </authorList>
    </citation>
    <scope>NUCLEOTIDE SEQUENCE [LARGE SCALE GENOMIC DNA]</scope>
</reference>
<comment type="caution">
    <text evidence="2">The sequence shown here is derived from an EMBL/GenBank/DDBJ whole genome shotgun (WGS) entry which is preliminary data.</text>
</comment>
<protein>
    <submittedName>
        <fullName evidence="2">Uncharacterized protein</fullName>
    </submittedName>
</protein>
<accession>A0A426Y4W0</accession>
<sequence length="81" mass="9380">MDSMYRFGSTPLRGPPTSGRYCVSSREGTRCRLIFQQENETTPCLLTRERGTTSFSRGETRRRPRSLARRGEAMPHLFSFF</sequence>
<evidence type="ECO:0000313" key="3">
    <source>
        <dbReference type="Proteomes" id="UP000287651"/>
    </source>
</evidence>
<feature type="region of interest" description="Disordered" evidence="1">
    <location>
        <begin position="1"/>
        <end position="21"/>
    </location>
</feature>
<evidence type="ECO:0000256" key="1">
    <source>
        <dbReference type="SAM" id="MobiDB-lite"/>
    </source>
</evidence>
<evidence type="ECO:0000313" key="2">
    <source>
        <dbReference type="EMBL" id="RRT46827.1"/>
    </source>
</evidence>
<name>A0A426Y4W0_ENSVE</name>
<gene>
    <name evidence="2" type="ORF">B296_00054196</name>
</gene>
<dbReference type="AlphaFoldDB" id="A0A426Y4W0"/>
<organism evidence="2 3">
    <name type="scientific">Ensete ventricosum</name>
    <name type="common">Abyssinian banana</name>
    <name type="synonym">Musa ensete</name>
    <dbReference type="NCBI Taxonomy" id="4639"/>
    <lineage>
        <taxon>Eukaryota</taxon>
        <taxon>Viridiplantae</taxon>
        <taxon>Streptophyta</taxon>
        <taxon>Embryophyta</taxon>
        <taxon>Tracheophyta</taxon>
        <taxon>Spermatophyta</taxon>
        <taxon>Magnoliopsida</taxon>
        <taxon>Liliopsida</taxon>
        <taxon>Zingiberales</taxon>
        <taxon>Musaceae</taxon>
        <taxon>Ensete</taxon>
    </lineage>
</organism>